<accession>A0A7M1RTK5</accession>
<reference evidence="1 2" key="1">
    <citation type="submission" date="2020-07" db="EMBL/GenBank/DDBJ databases">
        <title>Taxonomic proposal: Crassvirales, a new order of highly abundant and diverse bacterial viruses.</title>
        <authorList>
            <person name="Shkoporov A.N."/>
            <person name="Stockdale S.R."/>
            <person name="Guerin E."/>
            <person name="Ross R.P."/>
            <person name="Hill C."/>
        </authorList>
    </citation>
    <scope>NUCLEOTIDE SEQUENCE [LARGE SCALE GENOMIC DNA]</scope>
</reference>
<proteinExistence type="predicted"/>
<evidence type="ECO:0000313" key="1">
    <source>
        <dbReference type="EMBL" id="QOR57251.1"/>
    </source>
</evidence>
<evidence type="ECO:0000313" key="2">
    <source>
        <dbReference type="Proteomes" id="UP000593734"/>
    </source>
</evidence>
<sequence>MAKNEFIKIGEQIIAKPKGADYDLIPGKVYDLSWNRWEDSPIFKENGELNLPKKVYSTKTDDIFKKRIITYFNKANTNTTGVMLAGTKGTGNSVIR</sequence>
<dbReference type="GeneID" id="65131183"/>
<dbReference type="Proteomes" id="UP000593734">
    <property type="component" value="Segment"/>
</dbReference>
<organism evidence="1 2">
    <name type="scientific">uncultured phage cr6_1</name>
    <dbReference type="NCBI Taxonomy" id="2772085"/>
    <lineage>
        <taxon>Viruses</taxon>
        <taxon>Duplodnaviria</taxon>
        <taxon>Heunggongvirae</taxon>
        <taxon>Uroviricota</taxon>
        <taxon>Caudoviricetes</taxon>
        <taxon>Crassvirales</taxon>
        <taxon>Suoliviridae</taxon>
        <taxon>Bearivirinae</taxon>
        <taxon>Afonbuvirus</taxon>
        <taxon>Afonbuvirus faecalis</taxon>
    </lineage>
</organism>
<dbReference type="RefSeq" id="YP_010112703.1">
    <property type="nucleotide sequence ID" value="NC_055894.1"/>
</dbReference>
<keyword evidence="2" id="KW-1185">Reference proteome</keyword>
<name>A0A7M1RTK5_9CAUD</name>
<dbReference type="KEGG" id="vg:65131183"/>
<dbReference type="EMBL" id="MT774401">
    <property type="protein sequence ID" value="QOR57251.1"/>
    <property type="molecule type" value="Genomic_DNA"/>
</dbReference>
<protein>
    <submittedName>
        <fullName evidence="1">Non-ATPase regulatory subunit</fullName>
    </submittedName>
</protein>